<dbReference type="EMBL" id="BMPE01000023">
    <property type="protein sequence ID" value="GGL16808.1"/>
    <property type="molecule type" value="Genomic_DNA"/>
</dbReference>
<feature type="signal peptide" evidence="1">
    <location>
        <begin position="1"/>
        <end position="24"/>
    </location>
</feature>
<organism evidence="2 3">
    <name type="scientific">Deinococcus radiotolerans</name>
    <dbReference type="NCBI Taxonomy" id="1309407"/>
    <lineage>
        <taxon>Bacteria</taxon>
        <taxon>Thermotogati</taxon>
        <taxon>Deinococcota</taxon>
        <taxon>Deinococci</taxon>
        <taxon>Deinococcales</taxon>
        <taxon>Deinococcaceae</taxon>
        <taxon>Deinococcus</taxon>
    </lineage>
</organism>
<proteinExistence type="predicted"/>
<dbReference type="Proteomes" id="UP000604341">
    <property type="component" value="Unassembled WGS sequence"/>
</dbReference>
<protein>
    <recommendedName>
        <fullName evidence="4">Peptidase C11 clostripain</fullName>
    </recommendedName>
</protein>
<keyword evidence="3" id="KW-1185">Reference proteome</keyword>
<sequence length="624" mass="67783">MTAAMKLVSLLMLSAALYLTSAAAQQTPVPWTVAVYLDADHNLDASALTDLEEMASAGPLKNVRLVYQLDRNDDEGGASPGVERGVIENGKRVPVQRLPELNSDDPQNVASFLTWAYAAYPSAHHGLIMWDHGGQWDGGFGGDTHGPGVSEDQPGRLTPESFSRATGQSLQILGIQRLDFLAFDTCLMGGAELVAQFAPLTRLYIADAEIDYGDGWNYAPTLQALDRTPEQDMTTFGAQEVKFWEAQHRSSPSDQLYGVHAAYDTSRWPAAQAALSTFATSLTRAFASPQSAGYLWRARGEAIQYDFSNVGRPGTTRPYVDLGHFADRVGQYTPDATLKGQAAALSAAIKQLVVAKSVGQKRLAASALSVYFPTHQNTVPDVGTLQRYAALPMNAGTGWVGLQRAWTAAVQGDTTPPQLKNAAMTGVNKDGSAHFEFGAAGADVYAAMASLYQKDGPDAYFDYGDVYYTRLVGGEYEFDWMPQAWTMTDGVHSTYVTADHAEPDDEFLTAYAQYTAPGEDPFDVMVEFNEDGEVIGVLDNSGDSPIGIDVEAGGTLQFYLRTYDAKTDEFDFALQQAVLKIRDESLSELGAEQQELPKGEFELEFSVFDYAGNAVSEPVEFEFK</sequence>
<keyword evidence="1" id="KW-0732">Signal</keyword>
<accession>A0ABQ2FQJ8</accession>
<comment type="caution">
    <text evidence="2">The sequence shown here is derived from an EMBL/GenBank/DDBJ whole genome shotgun (WGS) entry which is preliminary data.</text>
</comment>
<reference evidence="3" key="1">
    <citation type="journal article" date="2019" name="Int. J. Syst. Evol. Microbiol.">
        <title>The Global Catalogue of Microorganisms (GCM) 10K type strain sequencing project: providing services to taxonomists for standard genome sequencing and annotation.</title>
        <authorList>
            <consortium name="The Broad Institute Genomics Platform"/>
            <consortium name="The Broad Institute Genome Sequencing Center for Infectious Disease"/>
            <person name="Wu L."/>
            <person name="Ma J."/>
        </authorList>
    </citation>
    <scope>NUCLEOTIDE SEQUENCE [LARGE SCALE GENOMIC DNA]</scope>
    <source>
        <strain evidence="3">JCM 19173</strain>
    </source>
</reference>
<gene>
    <name evidence="2" type="ORF">GCM10010844_39670</name>
</gene>
<feature type="chain" id="PRO_5046536291" description="Peptidase C11 clostripain" evidence="1">
    <location>
        <begin position="25"/>
        <end position="624"/>
    </location>
</feature>
<evidence type="ECO:0000313" key="3">
    <source>
        <dbReference type="Proteomes" id="UP000604341"/>
    </source>
</evidence>
<evidence type="ECO:0008006" key="4">
    <source>
        <dbReference type="Google" id="ProtNLM"/>
    </source>
</evidence>
<name>A0ABQ2FQJ8_9DEIO</name>
<evidence type="ECO:0000313" key="2">
    <source>
        <dbReference type="EMBL" id="GGL16808.1"/>
    </source>
</evidence>
<dbReference type="InterPro" id="IPR005077">
    <property type="entry name" value="Peptidase_C11"/>
</dbReference>
<evidence type="ECO:0000256" key="1">
    <source>
        <dbReference type="SAM" id="SignalP"/>
    </source>
</evidence>
<dbReference type="Pfam" id="PF03415">
    <property type="entry name" value="Peptidase_C11"/>
    <property type="match status" value="1"/>
</dbReference>
<dbReference type="Gene3D" id="3.40.50.11970">
    <property type="match status" value="1"/>
</dbReference>
<dbReference type="PANTHER" id="PTHR37835:SF1">
    <property type="entry name" value="ALPHA-CLOSTRIPAIN"/>
    <property type="match status" value="1"/>
</dbReference>
<dbReference type="PANTHER" id="PTHR37835">
    <property type="entry name" value="ALPHA-CLOSTRIPAIN"/>
    <property type="match status" value="1"/>
</dbReference>